<dbReference type="CDD" id="cd19410">
    <property type="entry name" value="HK9-like_sensor"/>
    <property type="match status" value="1"/>
</dbReference>
<protein>
    <submittedName>
        <fullName evidence="3">Membrane protein containing CHASE3 domain protein</fullName>
    </submittedName>
</protein>
<organism evidence="3">
    <name type="scientific">mine drainage metagenome</name>
    <dbReference type="NCBI Taxonomy" id="410659"/>
    <lineage>
        <taxon>unclassified sequences</taxon>
        <taxon>metagenomes</taxon>
        <taxon>ecological metagenomes</taxon>
    </lineage>
</organism>
<keyword evidence="1" id="KW-1133">Transmembrane helix</keyword>
<proteinExistence type="predicted"/>
<dbReference type="InterPro" id="IPR007891">
    <property type="entry name" value="CHASE3"/>
</dbReference>
<feature type="transmembrane region" description="Helical" evidence="1">
    <location>
        <begin position="12"/>
        <end position="34"/>
    </location>
</feature>
<dbReference type="AlphaFoldDB" id="T0YXG6"/>
<reference evidence="3" key="2">
    <citation type="journal article" date="2014" name="ISME J.">
        <title>Microbial stratification in low pH oxic and suboxic macroscopic growths along an acid mine drainage.</title>
        <authorList>
            <person name="Mendez-Garcia C."/>
            <person name="Mesa V."/>
            <person name="Sprenger R.R."/>
            <person name="Richter M."/>
            <person name="Diez M.S."/>
            <person name="Solano J."/>
            <person name="Bargiela R."/>
            <person name="Golyshina O.V."/>
            <person name="Manteca A."/>
            <person name="Ramos J.L."/>
            <person name="Gallego J.R."/>
            <person name="Llorente I."/>
            <person name="Martins Dos Santos V.A."/>
            <person name="Jensen O.N."/>
            <person name="Pelaez A.I."/>
            <person name="Sanchez J."/>
            <person name="Ferrer M."/>
        </authorList>
    </citation>
    <scope>NUCLEOTIDE SEQUENCE</scope>
</reference>
<feature type="transmembrane region" description="Helical" evidence="1">
    <location>
        <begin position="179"/>
        <end position="199"/>
    </location>
</feature>
<feature type="non-terminal residue" evidence="3">
    <location>
        <position position="200"/>
    </location>
</feature>
<feature type="domain" description="CHASE3" evidence="2">
    <location>
        <begin position="37"/>
        <end position="172"/>
    </location>
</feature>
<dbReference type="EMBL" id="AUZX01012120">
    <property type="protein sequence ID" value="EQD40326.1"/>
    <property type="molecule type" value="Genomic_DNA"/>
</dbReference>
<gene>
    <name evidence="3" type="ORF">B1A_16483</name>
</gene>
<keyword evidence="1" id="KW-0812">Transmembrane</keyword>
<keyword evidence="1" id="KW-0472">Membrane</keyword>
<evidence type="ECO:0000259" key="2">
    <source>
        <dbReference type="Pfam" id="PF05227"/>
    </source>
</evidence>
<evidence type="ECO:0000256" key="1">
    <source>
        <dbReference type="SAM" id="Phobius"/>
    </source>
</evidence>
<evidence type="ECO:0000313" key="3">
    <source>
        <dbReference type="EMBL" id="EQD40326.1"/>
    </source>
</evidence>
<reference evidence="3" key="1">
    <citation type="submission" date="2013-08" db="EMBL/GenBank/DDBJ databases">
        <authorList>
            <person name="Mendez C."/>
            <person name="Richter M."/>
            <person name="Ferrer M."/>
            <person name="Sanchez J."/>
        </authorList>
    </citation>
    <scope>NUCLEOTIDE SEQUENCE</scope>
</reference>
<dbReference type="Pfam" id="PF05227">
    <property type="entry name" value="CHASE3"/>
    <property type="match status" value="1"/>
</dbReference>
<comment type="caution">
    <text evidence="3">The sequence shown here is derived from an EMBL/GenBank/DDBJ whole genome shotgun (WGS) entry which is preliminary data.</text>
</comment>
<name>T0YXG6_9ZZZZ</name>
<sequence>MLTIERRVQGVLLGMFVALLVAIATAFAFTRYMATTAGWVSHTHAVMTTIETARTDIAHALSDTRAYVITGDTAFLAVKNRKVADLLQQLARLHRMTSDNATEQAHIRTLTALVGVWRARLGDVARARTVQGFAAAAALVQERYAATASEPVLGVLGDMHALEQRLLLRRRAKEERLRHIVVALFAVLGCFALILSLIVY</sequence>
<accession>T0YXG6</accession>